<keyword evidence="4" id="KW-0560">Oxidoreductase</keyword>
<dbReference type="PRINTS" id="PR00090">
    <property type="entry name" value="RNGDIOXGNASE"/>
</dbReference>
<dbReference type="InterPro" id="IPR036922">
    <property type="entry name" value="Rieske_2Fe-2S_sf"/>
</dbReference>
<dbReference type="AlphaFoldDB" id="A0A437QMN5"/>
<evidence type="ECO:0000313" key="9">
    <source>
        <dbReference type="Proteomes" id="UP000287447"/>
    </source>
</evidence>
<evidence type="ECO:0000256" key="1">
    <source>
        <dbReference type="ARBA" id="ARBA00001962"/>
    </source>
</evidence>
<name>A0A437QMN5_9PROT</name>
<keyword evidence="5" id="KW-0408">Iron</keyword>
<evidence type="ECO:0000313" key="8">
    <source>
        <dbReference type="EMBL" id="RVU35791.1"/>
    </source>
</evidence>
<feature type="domain" description="Rieske" evidence="7">
    <location>
        <begin position="43"/>
        <end position="151"/>
    </location>
</feature>
<dbReference type="GO" id="GO:0051213">
    <property type="term" value="F:dioxygenase activity"/>
    <property type="evidence" value="ECO:0007669"/>
    <property type="project" value="UniProtKB-KW"/>
</dbReference>
<dbReference type="CDD" id="cd03469">
    <property type="entry name" value="Rieske_RO_Alpha_N"/>
    <property type="match status" value="1"/>
</dbReference>
<evidence type="ECO:0000256" key="3">
    <source>
        <dbReference type="ARBA" id="ARBA00022723"/>
    </source>
</evidence>
<comment type="caution">
    <text evidence="8">The sequence shown here is derived from an EMBL/GenBank/DDBJ whole genome shotgun (WGS) entry which is preliminary data.</text>
</comment>
<dbReference type="Gene3D" id="3.90.380.10">
    <property type="entry name" value="Naphthalene 1,2-dioxygenase Alpha Subunit, Chain A, domain 1"/>
    <property type="match status" value="2"/>
</dbReference>
<keyword evidence="2" id="KW-0001">2Fe-2S</keyword>
<dbReference type="SUPFAM" id="SSF50022">
    <property type="entry name" value="ISP domain"/>
    <property type="match status" value="1"/>
</dbReference>
<evidence type="ECO:0000256" key="2">
    <source>
        <dbReference type="ARBA" id="ARBA00022714"/>
    </source>
</evidence>
<keyword evidence="9" id="KW-1185">Reference proteome</keyword>
<dbReference type="Gene3D" id="2.102.10.10">
    <property type="entry name" value="Rieske [2Fe-2S] iron-sulphur domain"/>
    <property type="match status" value="1"/>
</dbReference>
<keyword evidence="8" id="KW-0223">Dioxygenase</keyword>
<dbReference type="InterPro" id="IPR001663">
    <property type="entry name" value="Rng_hydr_dOase-A"/>
</dbReference>
<dbReference type="CDD" id="cd00680">
    <property type="entry name" value="RHO_alpha_C"/>
    <property type="match status" value="1"/>
</dbReference>
<keyword evidence="3" id="KW-0479">Metal-binding</keyword>
<proteinExistence type="predicted"/>
<sequence>MSDIDERRGVPEDWDRSGLAPWTYLNDELAELEKDTLFRRHWQLACHVSNLPERGSYITFDIVGERAIVMRGEDGEIRAFHNLCRHRGSRVLDKKRGVCKKVMICPFHGWGYNLDGTLRSPTAPESLPKLDKHEHGLKPIELDIWMGFVFLRFLPGDQPKISELLSRHEKEVAPYGAQDMVPVYGGYWRQEMKVNWKAVRDVDNEGYHVPMAHPGLHDLYGKNYYDEPIINGTNRSFGELTESPGHLWSVRHYKKILPDFPNLSGPNKRAWLYIGIFPNTVISFYPESAAFYQEYPLASGRTLQRGATYRYAEESREMRLSRYLAERIDKLTTEEDTQLIEWTCEAMESSAFDGIILSDREYGVRAYHDKLRDLLPVMSLPEAPAAGTVADTNAKMAEERAVAAE</sequence>
<dbReference type="RefSeq" id="WP_127765268.1">
    <property type="nucleotide sequence ID" value="NZ_SADE01000002.1"/>
</dbReference>
<keyword evidence="6" id="KW-0411">Iron-sulfur</keyword>
<dbReference type="PANTHER" id="PTHR43756">
    <property type="entry name" value="CHOLINE MONOOXYGENASE, CHLOROPLASTIC"/>
    <property type="match status" value="1"/>
</dbReference>
<evidence type="ECO:0000256" key="4">
    <source>
        <dbReference type="ARBA" id="ARBA00023002"/>
    </source>
</evidence>
<protein>
    <submittedName>
        <fullName evidence="8">Aromatic ring-hydroxylating dioxygenase subunit alpha</fullName>
    </submittedName>
</protein>
<dbReference type="PROSITE" id="PS51296">
    <property type="entry name" value="RIESKE"/>
    <property type="match status" value="1"/>
</dbReference>
<dbReference type="OrthoDB" id="7456916at2"/>
<dbReference type="InterPro" id="IPR015879">
    <property type="entry name" value="Ring_hydroxy_dOase_asu_C_dom"/>
</dbReference>
<reference evidence="9" key="1">
    <citation type="submission" date="2019-01" db="EMBL/GenBank/DDBJ databases">
        <title>Gri0909 isolated from a small marine red alga.</title>
        <authorList>
            <person name="Kim J."/>
            <person name="Jeong S.E."/>
            <person name="Jeon C.O."/>
        </authorList>
    </citation>
    <scope>NUCLEOTIDE SEQUENCE [LARGE SCALE GENOMIC DNA]</scope>
    <source>
        <strain evidence="9">Gri0909</strain>
    </source>
</reference>
<evidence type="ECO:0000256" key="5">
    <source>
        <dbReference type="ARBA" id="ARBA00023004"/>
    </source>
</evidence>
<dbReference type="InterPro" id="IPR017941">
    <property type="entry name" value="Rieske_2Fe-2S"/>
</dbReference>
<comment type="cofactor">
    <cofactor evidence="1">
        <name>Fe cation</name>
        <dbReference type="ChEBI" id="CHEBI:24875"/>
    </cofactor>
</comment>
<dbReference type="Pfam" id="PF00355">
    <property type="entry name" value="Rieske"/>
    <property type="match status" value="1"/>
</dbReference>
<evidence type="ECO:0000259" key="7">
    <source>
        <dbReference type="PROSITE" id="PS51296"/>
    </source>
</evidence>
<dbReference type="SUPFAM" id="SSF55961">
    <property type="entry name" value="Bet v1-like"/>
    <property type="match status" value="1"/>
</dbReference>
<dbReference type="PANTHER" id="PTHR43756:SF5">
    <property type="entry name" value="CHOLINE MONOOXYGENASE, CHLOROPLASTIC"/>
    <property type="match status" value="1"/>
</dbReference>
<accession>A0A437QMN5</accession>
<organism evidence="8 9">
    <name type="scientific">Hwanghaeella grinnelliae</name>
    <dbReference type="NCBI Taxonomy" id="2500179"/>
    <lineage>
        <taxon>Bacteria</taxon>
        <taxon>Pseudomonadati</taxon>
        <taxon>Pseudomonadota</taxon>
        <taxon>Alphaproteobacteria</taxon>
        <taxon>Rhodospirillales</taxon>
        <taxon>Rhodospirillaceae</taxon>
        <taxon>Hwanghaeella</taxon>
    </lineage>
</organism>
<dbReference type="Pfam" id="PF00848">
    <property type="entry name" value="Ring_hydroxyl_A"/>
    <property type="match status" value="1"/>
</dbReference>
<gene>
    <name evidence="8" type="ORF">EOI86_11010</name>
</gene>
<dbReference type="GO" id="GO:0051537">
    <property type="term" value="F:2 iron, 2 sulfur cluster binding"/>
    <property type="evidence" value="ECO:0007669"/>
    <property type="project" value="UniProtKB-KW"/>
</dbReference>
<evidence type="ECO:0000256" key="6">
    <source>
        <dbReference type="ARBA" id="ARBA00023014"/>
    </source>
</evidence>
<dbReference type="GO" id="GO:0005506">
    <property type="term" value="F:iron ion binding"/>
    <property type="evidence" value="ECO:0007669"/>
    <property type="project" value="InterPro"/>
</dbReference>
<dbReference type="Proteomes" id="UP000287447">
    <property type="component" value="Unassembled WGS sequence"/>
</dbReference>
<dbReference type="EMBL" id="SADE01000002">
    <property type="protein sequence ID" value="RVU35791.1"/>
    <property type="molecule type" value="Genomic_DNA"/>
</dbReference>